<sequence>MTQRKAVIALVGRPNVGKSTLFNRLIGARTAIVEDLPGTTRDRIYGEAEWSGVSFVVIDTGGLEAQKTAEYRAARPGVAPLARDSARYVTEVTNQARIAVDEADVIVLVVDGKDGLTAADEDLAEFLQQTTKPVFLAVNKAESEQRQLDAAEFWALGVGEPIAISAFHGIGVGDLLDLIAAELSDSLVGNESEEDIVAIALVGRPNVGKSSLLNTLLGRERAIVSEIAGTTRDPIDTEIVYHGQKVSLIDTAGIRRRGRVEPGIEKYSVLRSMRSIDRADVAMLLIDGVEGVTAQDAHIAGHVLEAHKSVVVLVNKWDIVEKNTQTMVEYTRKVRADLQFLDYVPVLFISALTKQRVQKVLPTALTVAAERRHRIPTSELNGVIQDAYYRSPPATKQQRPLRIYYATQASVEPPTFILFVNDPELAHFSYLRYLENQLRRHYPFVGTPIRIRLRPRS</sequence>
<dbReference type="PROSITE" id="PS51712">
    <property type="entry name" value="G_ENGA"/>
    <property type="match status" value="2"/>
</dbReference>
<dbReference type="FunFam" id="3.30.300.20:FF:000004">
    <property type="entry name" value="GTPase Der"/>
    <property type="match status" value="1"/>
</dbReference>
<dbReference type="InterPro" id="IPR031166">
    <property type="entry name" value="G_ENGA"/>
</dbReference>
<comment type="subunit">
    <text evidence="9">Associates with the 50S ribosomal subunit.</text>
</comment>
<evidence type="ECO:0000256" key="11">
    <source>
        <dbReference type="RuleBase" id="RU004481"/>
    </source>
</evidence>
<dbReference type="AlphaFoldDB" id="A0A6B0YTW5"/>
<protein>
    <recommendedName>
        <fullName evidence="2 9">GTPase Der</fullName>
    </recommendedName>
    <alternativeName>
        <fullName evidence="7 9">GTP-binding protein EngA</fullName>
    </alternativeName>
</protein>
<keyword evidence="4 11" id="KW-0677">Repeat</keyword>
<dbReference type="EMBL" id="VXRG01000115">
    <property type="protein sequence ID" value="MXY94546.1"/>
    <property type="molecule type" value="Genomic_DNA"/>
</dbReference>
<dbReference type="InterPro" id="IPR015946">
    <property type="entry name" value="KH_dom-like_a/b"/>
</dbReference>
<feature type="binding site" evidence="9">
    <location>
        <begin position="250"/>
        <end position="254"/>
    </location>
    <ligand>
        <name>GTP</name>
        <dbReference type="ChEBI" id="CHEBI:37565"/>
        <label>2</label>
    </ligand>
</feature>
<dbReference type="PANTHER" id="PTHR43834:SF6">
    <property type="entry name" value="GTPASE DER"/>
    <property type="match status" value="1"/>
</dbReference>
<dbReference type="InterPro" id="IPR016484">
    <property type="entry name" value="GTPase_Der"/>
</dbReference>
<evidence type="ECO:0000256" key="4">
    <source>
        <dbReference type="ARBA" id="ARBA00022737"/>
    </source>
</evidence>
<dbReference type="NCBIfam" id="TIGR00231">
    <property type="entry name" value="small_GTP"/>
    <property type="match status" value="2"/>
</dbReference>
<dbReference type="HAMAP" id="MF_00195">
    <property type="entry name" value="GTPase_Der"/>
    <property type="match status" value="1"/>
</dbReference>
<dbReference type="GO" id="GO:0043022">
    <property type="term" value="F:ribosome binding"/>
    <property type="evidence" value="ECO:0007669"/>
    <property type="project" value="TreeGrafter"/>
</dbReference>
<dbReference type="NCBIfam" id="TIGR03594">
    <property type="entry name" value="GTPase_EngA"/>
    <property type="match status" value="1"/>
</dbReference>
<feature type="binding site" evidence="9">
    <location>
        <begin position="59"/>
        <end position="63"/>
    </location>
    <ligand>
        <name>GTP</name>
        <dbReference type="ChEBI" id="CHEBI:37565"/>
        <label>1</label>
    </ligand>
</feature>
<feature type="domain" description="EngA-type G" evidence="12">
    <location>
        <begin position="6"/>
        <end position="187"/>
    </location>
</feature>
<dbReference type="Pfam" id="PF01926">
    <property type="entry name" value="MMR_HSR1"/>
    <property type="match status" value="2"/>
</dbReference>
<evidence type="ECO:0000256" key="10">
    <source>
        <dbReference type="PROSITE-ProRule" id="PRU01049"/>
    </source>
</evidence>
<dbReference type="Gene3D" id="3.40.50.300">
    <property type="entry name" value="P-loop containing nucleotide triphosphate hydrolases"/>
    <property type="match status" value="2"/>
</dbReference>
<feature type="binding site" evidence="9">
    <location>
        <begin position="315"/>
        <end position="318"/>
    </location>
    <ligand>
        <name>GTP</name>
        <dbReference type="ChEBI" id="CHEBI:37565"/>
        <label>2</label>
    </ligand>
</feature>
<dbReference type="PRINTS" id="PR00326">
    <property type="entry name" value="GTP1OBG"/>
</dbReference>
<keyword evidence="5 9" id="KW-0547">Nucleotide-binding</keyword>
<dbReference type="InterPro" id="IPR005225">
    <property type="entry name" value="Small_GTP-bd"/>
</dbReference>
<evidence type="ECO:0000256" key="2">
    <source>
        <dbReference type="ARBA" id="ARBA00020953"/>
    </source>
</evidence>
<feature type="binding site" evidence="9">
    <location>
        <begin position="203"/>
        <end position="210"/>
    </location>
    <ligand>
        <name>GTP</name>
        <dbReference type="ChEBI" id="CHEBI:37565"/>
        <label>2</label>
    </ligand>
</feature>
<accession>A0A6B0YTW5</accession>
<dbReference type="InterPro" id="IPR003593">
    <property type="entry name" value="AAA+_ATPase"/>
</dbReference>
<comment type="similarity">
    <text evidence="1 9 10 11">Belongs to the TRAFAC class TrmE-Era-EngA-EngB-Septin-like GTPase superfamily. EngA (Der) GTPase family.</text>
</comment>
<dbReference type="PANTHER" id="PTHR43834">
    <property type="entry name" value="GTPASE DER"/>
    <property type="match status" value="1"/>
</dbReference>
<name>A0A6B0YTW5_9CHLR</name>
<keyword evidence="3 9" id="KW-0690">Ribosome biogenesis</keyword>
<evidence type="ECO:0000259" key="12">
    <source>
        <dbReference type="PROSITE" id="PS51712"/>
    </source>
</evidence>
<evidence type="ECO:0000256" key="5">
    <source>
        <dbReference type="ARBA" id="ARBA00022741"/>
    </source>
</evidence>
<feature type="binding site" evidence="9">
    <location>
        <begin position="139"/>
        <end position="142"/>
    </location>
    <ligand>
        <name>GTP</name>
        <dbReference type="ChEBI" id="CHEBI:37565"/>
        <label>1</label>
    </ligand>
</feature>
<dbReference type="CDD" id="cd01895">
    <property type="entry name" value="EngA2"/>
    <property type="match status" value="1"/>
</dbReference>
<evidence type="ECO:0000256" key="1">
    <source>
        <dbReference type="ARBA" id="ARBA00008279"/>
    </source>
</evidence>
<dbReference type="FunFam" id="3.40.50.300:FF:000057">
    <property type="entry name" value="GTPase Der"/>
    <property type="match status" value="1"/>
</dbReference>
<dbReference type="PIRSF" id="PIRSF006485">
    <property type="entry name" value="GTP-binding_EngA"/>
    <property type="match status" value="1"/>
</dbReference>
<gene>
    <name evidence="9" type="primary">der</name>
    <name evidence="13" type="ORF">F4Y42_13980</name>
</gene>
<comment type="caution">
    <text evidence="13">The sequence shown here is derived from an EMBL/GenBank/DDBJ whole genome shotgun (WGS) entry which is preliminary data.</text>
</comment>
<evidence type="ECO:0000256" key="7">
    <source>
        <dbReference type="ARBA" id="ARBA00032345"/>
    </source>
</evidence>
<reference evidence="13" key="1">
    <citation type="submission" date="2019-09" db="EMBL/GenBank/DDBJ databases">
        <title>Characterisation of the sponge microbiome using genome-centric metagenomics.</title>
        <authorList>
            <person name="Engelberts J.P."/>
            <person name="Robbins S.J."/>
            <person name="De Goeij J.M."/>
            <person name="Aranda M."/>
            <person name="Bell S.C."/>
            <person name="Webster N.S."/>
        </authorList>
    </citation>
    <scope>NUCLEOTIDE SEQUENCE</scope>
    <source>
        <strain evidence="13">SB0664_bin_27</strain>
    </source>
</reference>
<dbReference type="CDD" id="cd01894">
    <property type="entry name" value="EngA1"/>
    <property type="match status" value="1"/>
</dbReference>
<dbReference type="Gene3D" id="3.30.300.20">
    <property type="match status" value="1"/>
</dbReference>
<feature type="domain" description="EngA-type G" evidence="12">
    <location>
        <begin position="197"/>
        <end position="372"/>
    </location>
</feature>
<feature type="binding site" evidence="9">
    <location>
        <begin position="12"/>
        <end position="19"/>
    </location>
    <ligand>
        <name>GTP</name>
        <dbReference type="ChEBI" id="CHEBI:37565"/>
        <label>1</label>
    </ligand>
</feature>
<evidence type="ECO:0000256" key="9">
    <source>
        <dbReference type="HAMAP-Rule" id="MF_00195"/>
    </source>
</evidence>
<dbReference type="InterPro" id="IPR006073">
    <property type="entry name" value="GTP-bd"/>
</dbReference>
<dbReference type="SMART" id="SM00382">
    <property type="entry name" value="AAA"/>
    <property type="match status" value="2"/>
</dbReference>
<dbReference type="FunFam" id="3.40.50.300:FF:000040">
    <property type="entry name" value="GTPase Der"/>
    <property type="match status" value="1"/>
</dbReference>
<dbReference type="SUPFAM" id="SSF52540">
    <property type="entry name" value="P-loop containing nucleoside triphosphate hydrolases"/>
    <property type="match status" value="2"/>
</dbReference>
<dbReference type="InterPro" id="IPR032859">
    <property type="entry name" value="KH_dom-like"/>
</dbReference>
<comment type="function">
    <text evidence="8 9 11">GTPase that plays an essential role in the late steps of ribosome biogenesis.</text>
</comment>
<evidence type="ECO:0000256" key="6">
    <source>
        <dbReference type="ARBA" id="ARBA00023134"/>
    </source>
</evidence>
<evidence type="ECO:0000313" key="13">
    <source>
        <dbReference type="EMBL" id="MXY94546.1"/>
    </source>
</evidence>
<dbReference type="Pfam" id="PF14714">
    <property type="entry name" value="KH_dom-like"/>
    <property type="match status" value="1"/>
</dbReference>
<dbReference type="InterPro" id="IPR027417">
    <property type="entry name" value="P-loop_NTPase"/>
</dbReference>
<dbReference type="GO" id="GO:0005525">
    <property type="term" value="F:GTP binding"/>
    <property type="evidence" value="ECO:0007669"/>
    <property type="project" value="UniProtKB-UniRule"/>
</dbReference>
<evidence type="ECO:0000256" key="8">
    <source>
        <dbReference type="ARBA" id="ARBA00053470"/>
    </source>
</evidence>
<organism evidence="13">
    <name type="scientific">Caldilineaceae bacterium SB0664_bin_27</name>
    <dbReference type="NCBI Taxonomy" id="2605260"/>
    <lineage>
        <taxon>Bacteria</taxon>
        <taxon>Bacillati</taxon>
        <taxon>Chloroflexota</taxon>
        <taxon>Caldilineae</taxon>
        <taxon>Caldilineales</taxon>
        <taxon>Caldilineaceae</taxon>
    </lineage>
</organism>
<proteinExistence type="inferred from homology"/>
<keyword evidence="6 9" id="KW-0342">GTP-binding</keyword>
<evidence type="ECO:0000256" key="3">
    <source>
        <dbReference type="ARBA" id="ARBA00022517"/>
    </source>
</evidence>
<dbReference type="GO" id="GO:0042254">
    <property type="term" value="P:ribosome biogenesis"/>
    <property type="evidence" value="ECO:0007669"/>
    <property type="project" value="UniProtKB-KW"/>
</dbReference>